<protein>
    <recommendedName>
        <fullName evidence="8">CASP-like protein</fullName>
    </recommendedName>
</protein>
<feature type="transmembrane region" description="Helical" evidence="8">
    <location>
        <begin position="46"/>
        <end position="66"/>
    </location>
</feature>
<accession>A0A4Y1RQJ6</accession>
<evidence type="ECO:0000256" key="3">
    <source>
        <dbReference type="ARBA" id="ARBA00011489"/>
    </source>
</evidence>
<dbReference type="Pfam" id="PF04535">
    <property type="entry name" value="CASP_dom"/>
    <property type="match status" value="1"/>
</dbReference>
<organism evidence="10">
    <name type="scientific">Prunus dulcis</name>
    <name type="common">Almond</name>
    <name type="synonym">Amygdalus dulcis</name>
    <dbReference type="NCBI Taxonomy" id="3755"/>
    <lineage>
        <taxon>Eukaryota</taxon>
        <taxon>Viridiplantae</taxon>
        <taxon>Streptophyta</taxon>
        <taxon>Embryophyta</taxon>
        <taxon>Tracheophyta</taxon>
        <taxon>Spermatophyta</taxon>
        <taxon>Magnoliopsida</taxon>
        <taxon>eudicotyledons</taxon>
        <taxon>Gunneridae</taxon>
        <taxon>Pentapetalae</taxon>
        <taxon>rosids</taxon>
        <taxon>fabids</taxon>
        <taxon>Rosales</taxon>
        <taxon>Rosaceae</taxon>
        <taxon>Amygdaloideae</taxon>
        <taxon>Amygdaleae</taxon>
        <taxon>Prunus</taxon>
    </lineage>
</organism>
<evidence type="ECO:0000256" key="1">
    <source>
        <dbReference type="ARBA" id="ARBA00004651"/>
    </source>
</evidence>
<feature type="transmembrane region" description="Helical" evidence="8">
    <location>
        <begin position="72"/>
        <end position="98"/>
    </location>
</feature>
<evidence type="ECO:0000259" key="9">
    <source>
        <dbReference type="Pfam" id="PF04535"/>
    </source>
</evidence>
<keyword evidence="6 8" id="KW-1133">Transmembrane helix</keyword>
<comment type="subcellular location">
    <subcellularLocation>
        <location evidence="1 8">Cell membrane</location>
        <topology evidence="1 8">Multi-pass membrane protein</topology>
    </subcellularLocation>
</comment>
<evidence type="ECO:0000256" key="5">
    <source>
        <dbReference type="ARBA" id="ARBA00022692"/>
    </source>
</evidence>
<keyword evidence="5 8" id="KW-0812">Transmembrane</keyword>
<evidence type="ECO:0000256" key="4">
    <source>
        <dbReference type="ARBA" id="ARBA00022475"/>
    </source>
</evidence>
<reference evidence="10" key="1">
    <citation type="journal article" date="2019" name="Science">
        <title>Mutation of a bHLH transcription factor allowed almond domestication.</title>
        <authorList>
            <person name="Sanchez-Perez R."/>
            <person name="Pavan S."/>
            <person name="Mazzeo R."/>
            <person name="Moldovan C."/>
            <person name="Aiese Cigliano R."/>
            <person name="Del Cueto J."/>
            <person name="Ricciardi F."/>
            <person name="Lotti C."/>
            <person name="Ricciardi L."/>
            <person name="Dicenta F."/>
            <person name="Lopez-Marques R.L."/>
            <person name="Lindberg Moller B."/>
        </authorList>
    </citation>
    <scope>NUCLEOTIDE SEQUENCE</scope>
</reference>
<keyword evidence="4 8" id="KW-1003">Cell membrane</keyword>
<evidence type="ECO:0000256" key="8">
    <source>
        <dbReference type="RuleBase" id="RU361233"/>
    </source>
</evidence>
<feature type="transmembrane region" description="Helical" evidence="8">
    <location>
        <begin position="110"/>
        <end position="140"/>
    </location>
</feature>
<dbReference type="PANTHER" id="PTHR32021">
    <property type="entry name" value="CASP-LIKE PROTEIN 5B3"/>
    <property type="match status" value="1"/>
</dbReference>
<evidence type="ECO:0000313" key="10">
    <source>
        <dbReference type="EMBL" id="BBH06178.1"/>
    </source>
</evidence>
<dbReference type="InterPro" id="IPR045009">
    <property type="entry name" value="CASPL-5"/>
</dbReference>
<evidence type="ECO:0000256" key="7">
    <source>
        <dbReference type="ARBA" id="ARBA00023136"/>
    </source>
</evidence>
<evidence type="ECO:0000256" key="2">
    <source>
        <dbReference type="ARBA" id="ARBA00007651"/>
    </source>
</evidence>
<dbReference type="EMBL" id="AP019302">
    <property type="protein sequence ID" value="BBH06178.1"/>
    <property type="molecule type" value="Genomic_DNA"/>
</dbReference>
<evidence type="ECO:0000256" key="6">
    <source>
        <dbReference type="ARBA" id="ARBA00022989"/>
    </source>
</evidence>
<name>A0A4Y1RQJ6_PRUDU</name>
<comment type="similarity">
    <text evidence="2 8">Belongs to the Casparian strip membrane proteins (CASP) family.</text>
</comment>
<feature type="domain" description="Casparian strip membrane protein" evidence="9">
    <location>
        <begin position="39"/>
        <end position="171"/>
    </location>
</feature>
<dbReference type="AlphaFoldDB" id="A0A4Y1RQJ6"/>
<dbReference type="PANTHER" id="PTHR32021:SF0">
    <property type="entry name" value="CASP-LIKE PROTEIN 5B2"/>
    <property type="match status" value="1"/>
</dbReference>
<dbReference type="InterPro" id="IPR006702">
    <property type="entry name" value="CASP_dom"/>
</dbReference>
<sequence>MLEKNMEEIGEIKGPFVWRKGPSAVSAQSGSEMKELIGRPGSVSGLLLRIGQFSCASIAISVMVTTDGFATFTAFCYLIASMGLQLLWSLGLACLDIYALWKKRDLQNPILVSLFVVGDWVTATLSLAAASSCAGLTVLFSRDLHFCKGEYHLPCINYKFAVAFAFVTWALLPYLLTLVNVHRFIGPAGMYILLQCTADVRLE</sequence>
<feature type="transmembrane region" description="Helical" evidence="8">
    <location>
        <begin position="160"/>
        <end position="181"/>
    </location>
</feature>
<proteinExistence type="inferred from homology"/>
<dbReference type="GO" id="GO:0005886">
    <property type="term" value="C:plasma membrane"/>
    <property type="evidence" value="ECO:0007669"/>
    <property type="project" value="UniProtKB-SubCell"/>
</dbReference>
<gene>
    <name evidence="10" type="ORF">Prudu_017753</name>
</gene>
<keyword evidence="7 8" id="KW-0472">Membrane</keyword>
<comment type="subunit">
    <text evidence="3 8">Homodimer and heterodimers.</text>
</comment>